<dbReference type="Pfam" id="PF02383">
    <property type="entry name" value="Syja_N"/>
    <property type="match status" value="1"/>
</dbReference>
<evidence type="ECO:0000313" key="3">
    <source>
        <dbReference type="EMBL" id="KAH9325748.1"/>
    </source>
</evidence>
<feature type="non-terminal residue" evidence="3">
    <location>
        <position position="487"/>
    </location>
</feature>
<keyword evidence="1" id="KW-0812">Transmembrane</keyword>
<evidence type="ECO:0000313" key="4">
    <source>
        <dbReference type="Proteomes" id="UP000824469"/>
    </source>
</evidence>
<dbReference type="GO" id="GO:0046856">
    <property type="term" value="P:phosphatidylinositol dephosphorylation"/>
    <property type="evidence" value="ECO:0007669"/>
    <property type="project" value="TreeGrafter"/>
</dbReference>
<comment type="caution">
    <text evidence="3">The sequence shown here is derived from an EMBL/GenBank/DDBJ whole genome shotgun (WGS) entry which is preliminary data.</text>
</comment>
<feature type="non-terminal residue" evidence="3">
    <location>
        <position position="1"/>
    </location>
</feature>
<dbReference type="PANTHER" id="PTHR45662">
    <property type="entry name" value="PHOSPHATIDYLINOSITIDE PHOSPHATASE SAC1"/>
    <property type="match status" value="1"/>
</dbReference>
<reference evidence="3 4" key="1">
    <citation type="journal article" date="2021" name="Nat. Plants">
        <title>The Taxus genome provides insights into paclitaxel biosynthesis.</title>
        <authorList>
            <person name="Xiong X."/>
            <person name="Gou J."/>
            <person name="Liao Q."/>
            <person name="Li Y."/>
            <person name="Zhou Q."/>
            <person name="Bi G."/>
            <person name="Li C."/>
            <person name="Du R."/>
            <person name="Wang X."/>
            <person name="Sun T."/>
            <person name="Guo L."/>
            <person name="Liang H."/>
            <person name="Lu P."/>
            <person name="Wu Y."/>
            <person name="Zhang Z."/>
            <person name="Ro D.K."/>
            <person name="Shang Y."/>
            <person name="Huang S."/>
            <person name="Yan J."/>
        </authorList>
    </citation>
    <scope>NUCLEOTIDE SEQUENCE [LARGE SCALE GENOMIC DNA]</scope>
    <source>
        <strain evidence="3">Ta-2019</strain>
    </source>
</reference>
<feature type="domain" description="SAC" evidence="2">
    <location>
        <begin position="81"/>
        <end position="395"/>
    </location>
</feature>
<dbReference type="GO" id="GO:0005783">
    <property type="term" value="C:endoplasmic reticulum"/>
    <property type="evidence" value="ECO:0007669"/>
    <property type="project" value="TreeGrafter"/>
</dbReference>
<keyword evidence="4" id="KW-1185">Reference proteome</keyword>
<dbReference type="EMBL" id="JAHRHJ020000002">
    <property type="protein sequence ID" value="KAH9325748.1"/>
    <property type="molecule type" value="Genomic_DNA"/>
</dbReference>
<keyword evidence="1" id="KW-1133">Transmembrane helix</keyword>
<feature type="transmembrane region" description="Helical" evidence="1">
    <location>
        <begin position="463"/>
        <end position="485"/>
    </location>
</feature>
<dbReference type="Proteomes" id="UP000824469">
    <property type="component" value="Unassembled WGS sequence"/>
</dbReference>
<evidence type="ECO:0000256" key="1">
    <source>
        <dbReference type="SAM" id="Phobius"/>
    </source>
</evidence>
<organism evidence="3 4">
    <name type="scientific">Taxus chinensis</name>
    <name type="common">Chinese yew</name>
    <name type="synonym">Taxus wallichiana var. chinensis</name>
    <dbReference type="NCBI Taxonomy" id="29808"/>
    <lineage>
        <taxon>Eukaryota</taxon>
        <taxon>Viridiplantae</taxon>
        <taxon>Streptophyta</taxon>
        <taxon>Embryophyta</taxon>
        <taxon>Tracheophyta</taxon>
        <taxon>Spermatophyta</taxon>
        <taxon>Pinopsida</taxon>
        <taxon>Pinidae</taxon>
        <taxon>Conifers II</taxon>
        <taxon>Cupressales</taxon>
        <taxon>Taxaceae</taxon>
        <taxon>Taxus</taxon>
    </lineage>
</organism>
<keyword evidence="1" id="KW-0472">Membrane</keyword>
<dbReference type="InterPro" id="IPR002013">
    <property type="entry name" value="SAC_dom"/>
</dbReference>
<dbReference type="GO" id="GO:0043812">
    <property type="term" value="F:phosphatidylinositol-4-phosphate phosphatase activity"/>
    <property type="evidence" value="ECO:0007669"/>
    <property type="project" value="TreeGrafter"/>
</dbReference>
<dbReference type="PROSITE" id="PS50275">
    <property type="entry name" value="SAC"/>
    <property type="match status" value="1"/>
</dbReference>
<sequence length="487" mass="55643">EMPINHSGQTPRIQTIFGLVGIIKFFAGAYALVITARECVGSYGGYPMFKVLDMRFLSCISALQKLTLQEKKVEDEFTKLLRIAEKTPGLYFSYDVDLTLNAQRTYNPNIQFNMLPLWKQADIRFLWNKCLIQELIQCKTIQTVLEKTTLNVSLIARRCMHRTGTRMWRRGADLDGNVANFVESEQILEANGYVASYVQVRGSIPLLWEQIVDLSYKPGFKLINLDDTPTAVERHFSDLKKRYGSVIAIDLINQRGGEGLLSEAYSSAMQNLVSDEIKYVQFDFHQTCGHVHFDRLSLLYEQIVDDLKEQRYFLLTTTGEKVEEQTGVIRTNCVDCLDRTNVTQSMLGRKSLETQLHQIEILQRSQNLSHNKHFYNLFKTLWANHGDEISIQYSGTPALKGDFVRYGQRSIQGMLADGHHALARYYFNNFCDGVKQDAIDLLQGHYTMSREIQSPFQARRLKALASFPLISVLIVAGIVLSSMSLRQ</sequence>
<dbReference type="AlphaFoldDB" id="A0AA38GPM4"/>
<feature type="transmembrane region" description="Helical" evidence="1">
    <location>
        <begin position="12"/>
        <end position="33"/>
    </location>
</feature>
<evidence type="ECO:0000259" key="2">
    <source>
        <dbReference type="PROSITE" id="PS50275"/>
    </source>
</evidence>
<protein>
    <recommendedName>
        <fullName evidence="2">SAC domain-containing protein</fullName>
    </recommendedName>
</protein>
<name>A0AA38GPM4_TAXCH</name>
<gene>
    <name evidence="3" type="ORF">KI387_005926</name>
</gene>
<dbReference type="PANTHER" id="PTHR45662:SF2">
    <property type="entry name" value="PHOSPHATIDYLINOSITOL-3-PHOSPHATASE SAC1"/>
    <property type="match status" value="1"/>
</dbReference>
<proteinExistence type="predicted"/>
<dbReference type="OMA" id="FHQERAN"/>
<accession>A0AA38GPM4</accession>